<evidence type="ECO:0000313" key="1">
    <source>
        <dbReference type="EMBL" id="QHT99334.1"/>
    </source>
</evidence>
<organism evidence="1">
    <name type="scientific">viral metagenome</name>
    <dbReference type="NCBI Taxonomy" id="1070528"/>
    <lineage>
        <taxon>unclassified sequences</taxon>
        <taxon>metagenomes</taxon>
        <taxon>organismal metagenomes</taxon>
    </lineage>
</organism>
<sequence length="318" mass="37512">MKKIPKNPNIFECKICNYNTSSKKDYNKHILTAKHQIRTNSCEKSSKIPKTIFECGCGKVYKARNSLWYHKQRCKYNETYANESVVPTTQPVDISSQSNIILELIRENKEFKQLVVDQNKQIQETQTQNTELQSHMVEMFKEGKTINNTTNNNNQRFNLNFFLNDTCKDAMNITDFLGNLDVHIDELEYIGHHGYVNGMTKMIMDRLKDMDITKRPIHCTDVKRETMYIKDKDEWYKDTDELVKLRRILSSISMTNYRSVANWRTAHPKSEIMDSREHNFCYKMMRAILGDAEDEQIRLDNKIIKTFAKDLFVNKNMV</sequence>
<protein>
    <recommendedName>
        <fullName evidence="2">C2H2-type domain-containing protein</fullName>
    </recommendedName>
</protein>
<evidence type="ECO:0008006" key="2">
    <source>
        <dbReference type="Google" id="ProtNLM"/>
    </source>
</evidence>
<accession>A0A6C0J104</accession>
<reference evidence="1" key="1">
    <citation type="journal article" date="2020" name="Nature">
        <title>Giant virus diversity and host interactions through global metagenomics.</title>
        <authorList>
            <person name="Schulz F."/>
            <person name="Roux S."/>
            <person name="Paez-Espino D."/>
            <person name="Jungbluth S."/>
            <person name="Walsh D.A."/>
            <person name="Denef V.J."/>
            <person name="McMahon K.D."/>
            <person name="Konstantinidis K.T."/>
            <person name="Eloe-Fadrosh E.A."/>
            <person name="Kyrpides N.C."/>
            <person name="Woyke T."/>
        </authorList>
    </citation>
    <scope>NUCLEOTIDE SEQUENCE</scope>
    <source>
        <strain evidence="1">GVMAG-M-3300025699-48</strain>
    </source>
</reference>
<proteinExistence type="predicted"/>
<dbReference type="EMBL" id="MN740307">
    <property type="protein sequence ID" value="QHT99334.1"/>
    <property type="molecule type" value="Genomic_DNA"/>
</dbReference>
<name>A0A6C0J104_9ZZZZ</name>
<dbReference type="AlphaFoldDB" id="A0A6C0J104"/>